<proteinExistence type="predicted"/>
<reference evidence="1 2" key="1">
    <citation type="journal article" date="2018" name="PLoS Genet.">
        <title>Population sequencing reveals clonal diversity and ancestral inbreeding in the grapevine cultivar Chardonnay.</title>
        <authorList>
            <person name="Roach M.J."/>
            <person name="Johnson D.L."/>
            <person name="Bohlmann J."/>
            <person name="van Vuuren H.J."/>
            <person name="Jones S.J."/>
            <person name="Pretorius I.S."/>
            <person name="Schmidt S.A."/>
            <person name="Borneman A.R."/>
        </authorList>
    </citation>
    <scope>NUCLEOTIDE SEQUENCE [LARGE SCALE GENOMIC DNA]</scope>
    <source>
        <strain evidence="2">cv. Chardonnay</strain>
        <tissue evidence="1">Leaf</tissue>
    </source>
</reference>
<dbReference type="EMBL" id="QGNW01000358">
    <property type="protein sequence ID" value="RVW75054.1"/>
    <property type="molecule type" value="Genomic_DNA"/>
</dbReference>
<comment type="caution">
    <text evidence="1">The sequence shown here is derived from an EMBL/GenBank/DDBJ whole genome shotgun (WGS) entry which is preliminary data.</text>
</comment>
<evidence type="ECO:0000313" key="2">
    <source>
        <dbReference type="Proteomes" id="UP000288805"/>
    </source>
</evidence>
<dbReference type="Proteomes" id="UP000288805">
    <property type="component" value="Unassembled WGS sequence"/>
</dbReference>
<dbReference type="PANTHER" id="PTHR34835">
    <property type="entry name" value="OS07G0283600 PROTEIN-RELATED"/>
    <property type="match status" value="1"/>
</dbReference>
<organism evidence="1 2">
    <name type="scientific">Vitis vinifera</name>
    <name type="common">Grape</name>
    <dbReference type="NCBI Taxonomy" id="29760"/>
    <lineage>
        <taxon>Eukaryota</taxon>
        <taxon>Viridiplantae</taxon>
        <taxon>Streptophyta</taxon>
        <taxon>Embryophyta</taxon>
        <taxon>Tracheophyta</taxon>
        <taxon>Spermatophyta</taxon>
        <taxon>Magnoliopsida</taxon>
        <taxon>eudicotyledons</taxon>
        <taxon>Gunneridae</taxon>
        <taxon>Pentapetalae</taxon>
        <taxon>rosids</taxon>
        <taxon>Vitales</taxon>
        <taxon>Vitaceae</taxon>
        <taxon>Viteae</taxon>
        <taxon>Vitis</taxon>
    </lineage>
</organism>
<dbReference type="PANTHER" id="PTHR34835:SF34">
    <property type="entry name" value="OS08G0555500 PROTEIN"/>
    <property type="match status" value="1"/>
</dbReference>
<gene>
    <name evidence="1" type="ORF">CK203_056034</name>
</gene>
<protein>
    <submittedName>
        <fullName evidence="1">Uncharacterized protein</fullName>
    </submittedName>
</protein>
<evidence type="ECO:0000313" key="1">
    <source>
        <dbReference type="EMBL" id="RVW75054.1"/>
    </source>
</evidence>
<name>A0A438GS69_VITVI</name>
<dbReference type="AlphaFoldDB" id="A0A438GS69"/>
<sequence>MNVLGKSLLVQLGNRTSFRFTLFKTAIIIVWKMLPACQPLVRSNRASLFIDDVIRSTPDYQPCQICTTVAPYIAVVTVNAPFNICWCRIFSNSNCTPLLKRLNQKKHHLRNTCRTHKESGKAMFHQDLYRLSYRNPIAREKKFQSIIDTLPMEKKNVIMDMGFEGLLQLGYKELHYELITWIVANYDIGYHRLCMQTKVVVPVTPKDVREVLGISDNGVDILIYNRHGTPNRTYDIQILEDNMRDLPIGEEFKKSFLIFACATILAPNSKQKVCSPLGVAWIDDQIKRRLAAEIHTYGNYGHVQVWLYSQKNQLYIKMHLHMRPQAHIPITPPSTGDSDEAVNMERNKEEASTDVHPCSDQVMGKRTDATRTHSGQQRAPLQHGSNLVIPTPRRRYKHTPKRLVKSAAICKSPFVSQCLRLFPKISHQERLVADYALAEDGESSEILCDMHGAYITRDELCSLNGGCWVNSVVCVKSFD</sequence>
<accession>A0A438GS69</accession>